<evidence type="ECO:0000256" key="1">
    <source>
        <dbReference type="ARBA" id="ARBA00000085"/>
    </source>
</evidence>
<dbReference type="CDD" id="cd00075">
    <property type="entry name" value="HATPase"/>
    <property type="match status" value="1"/>
</dbReference>
<dbReference type="Gene3D" id="3.30.565.10">
    <property type="entry name" value="Histidine kinase-like ATPase, C-terminal domain"/>
    <property type="match status" value="1"/>
</dbReference>
<dbReference type="EC" id="2.7.13.3" evidence="3"/>
<dbReference type="Pfam" id="PF02518">
    <property type="entry name" value="HATPase_c"/>
    <property type="match status" value="1"/>
</dbReference>
<keyword evidence="8" id="KW-0812">Transmembrane</keyword>
<evidence type="ECO:0000256" key="8">
    <source>
        <dbReference type="SAM" id="Phobius"/>
    </source>
</evidence>
<dbReference type="HOGENOM" id="CLU_051843_0_0_7"/>
<dbReference type="InterPro" id="IPR005467">
    <property type="entry name" value="His_kinase_dom"/>
</dbReference>
<dbReference type="SUPFAM" id="SSF47384">
    <property type="entry name" value="Homodimeric domain of signal transducing histidine kinase"/>
    <property type="match status" value="1"/>
</dbReference>
<dbReference type="NCBIfam" id="NF038389">
    <property type="entry name" value="ArsS_fam_HK"/>
    <property type="match status" value="1"/>
</dbReference>
<dbReference type="SMART" id="SM00387">
    <property type="entry name" value="HATPase_c"/>
    <property type="match status" value="1"/>
</dbReference>
<evidence type="ECO:0000313" key="11">
    <source>
        <dbReference type="EMBL" id="EAT99551.1"/>
    </source>
</evidence>
<dbReference type="CDD" id="cd06225">
    <property type="entry name" value="HAMP"/>
    <property type="match status" value="1"/>
</dbReference>
<comment type="catalytic activity">
    <reaction evidence="1">
        <text>ATP + protein L-histidine = ADP + protein N-phospho-L-histidine.</text>
        <dbReference type="EC" id="2.7.13.3"/>
    </reaction>
</comment>
<evidence type="ECO:0000259" key="9">
    <source>
        <dbReference type="PROSITE" id="PS50109"/>
    </source>
</evidence>
<accession>A7GX57</accession>
<dbReference type="GO" id="GO:0016020">
    <property type="term" value="C:membrane"/>
    <property type="evidence" value="ECO:0007669"/>
    <property type="project" value="UniProtKB-SubCell"/>
</dbReference>
<feature type="domain" description="HAMP" evidence="10">
    <location>
        <begin position="159"/>
        <end position="210"/>
    </location>
</feature>
<evidence type="ECO:0000256" key="4">
    <source>
        <dbReference type="ARBA" id="ARBA00022553"/>
    </source>
</evidence>
<keyword evidence="4" id="KW-0597">Phosphoprotein</keyword>
<dbReference type="PROSITE" id="PS50109">
    <property type="entry name" value="HIS_KIN"/>
    <property type="match status" value="1"/>
</dbReference>
<dbReference type="PROSITE" id="PS50885">
    <property type="entry name" value="HAMP"/>
    <property type="match status" value="1"/>
</dbReference>
<dbReference type="KEGG" id="ccv:CCV52592_1359"/>
<dbReference type="AlphaFoldDB" id="A7GX57"/>
<dbReference type="PANTHER" id="PTHR45528">
    <property type="entry name" value="SENSOR HISTIDINE KINASE CPXA"/>
    <property type="match status" value="1"/>
</dbReference>
<dbReference type="InterPro" id="IPR036097">
    <property type="entry name" value="HisK_dim/P_sf"/>
</dbReference>
<dbReference type="InterPro" id="IPR047994">
    <property type="entry name" value="ArsS-like"/>
</dbReference>
<dbReference type="InterPro" id="IPR050398">
    <property type="entry name" value="HssS/ArlS-like"/>
</dbReference>
<keyword evidence="12" id="KW-1185">Reference proteome</keyword>
<proteinExistence type="predicted"/>
<dbReference type="EMBL" id="CP000767">
    <property type="protein sequence ID" value="EAT99551.1"/>
    <property type="molecule type" value="Genomic_DNA"/>
</dbReference>
<dbReference type="SUPFAM" id="SSF55874">
    <property type="entry name" value="ATPase domain of HSP90 chaperone/DNA topoisomerase II/histidine kinase"/>
    <property type="match status" value="1"/>
</dbReference>
<evidence type="ECO:0000259" key="10">
    <source>
        <dbReference type="PROSITE" id="PS50885"/>
    </source>
</evidence>
<dbReference type="InterPro" id="IPR036890">
    <property type="entry name" value="HATPase_C_sf"/>
</dbReference>
<evidence type="ECO:0000256" key="6">
    <source>
        <dbReference type="ARBA" id="ARBA00022777"/>
    </source>
</evidence>
<dbReference type="RefSeq" id="WP_011991985.1">
    <property type="nucleotide sequence ID" value="NC_009715.2"/>
</dbReference>
<evidence type="ECO:0000256" key="2">
    <source>
        <dbReference type="ARBA" id="ARBA00004141"/>
    </source>
</evidence>
<dbReference type="Proteomes" id="UP000006380">
    <property type="component" value="Chromosome"/>
</dbReference>
<dbReference type="OrthoDB" id="9812241at2"/>
<dbReference type="Gene3D" id="1.10.287.130">
    <property type="match status" value="1"/>
</dbReference>
<evidence type="ECO:0000313" key="12">
    <source>
        <dbReference type="Proteomes" id="UP000006380"/>
    </source>
</evidence>
<evidence type="ECO:0000256" key="7">
    <source>
        <dbReference type="ARBA" id="ARBA00023136"/>
    </source>
</evidence>
<feature type="transmembrane region" description="Helical" evidence="8">
    <location>
        <begin position="135"/>
        <end position="158"/>
    </location>
</feature>
<sequence length="420" mass="48199">MKYSITTKITIIFAMAFSLMCLLFVTFANIQRESALEKLRDKQLSAMNYLLALYERANPPRDLEHYFKNFGLEYVGNKNLATSVANSGSPIFTKHTPLGIVQSMNYKDDLYLLIKNPSFQLLLESNEARHVNDPLWVAFLIVSALLISLYVSVLKSLLPLRKLSKDIRKFAGGNLDVVITTKSSENVQDEIGQVAMEFDNAVCKIRDLIRSRQLFLRAIMHELKTPIGKGRIVSEMVANDTQKMRLINVFERLEMLINEFSKVEQLLSKSYALNYQECHFSLILEQVQDMLMLDRFEERVTCDIKDDVLLRVDFQLFSLAIKNLIDNALKYADDKKAILVCDSDFIVIKNLGKRLEHPIDHYKQAFVRGEKTTVGSGMGLGLYIIEQICQMQKFDLLYEYDGGYHCFKISLHAQKKLAKS</sequence>
<comment type="subcellular location">
    <subcellularLocation>
        <location evidence="2">Membrane</location>
        <topology evidence="2">Multi-pass membrane protein</topology>
    </subcellularLocation>
</comment>
<keyword evidence="7 8" id="KW-0472">Membrane</keyword>
<protein>
    <recommendedName>
        <fullName evidence="3">histidine kinase</fullName>
        <ecNumber evidence="3">2.7.13.3</ecNumber>
    </recommendedName>
</protein>
<feature type="transmembrane region" description="Helical" evidence="8">
    <location>
        <begin position="12"/>
        <end position="30"/>
    </location>
</feature>
<dbReference type="InterPro" id="IPR003594">
    <property type="entry name" value="HATPase_dom"/>
</dbReference>
<dbReference type="GO" id="GO:0000155">
    <property type="term" value="F:phosphorelay sensor kinase activity"/>
    <property type="evidence" value="ECO:0007669"/>
    <property type="project" value="InterPro"/>
</dbReference>
<dbReference type="STRING" id="360105.CCV52592_1359"/>
<dbReference type="PANTHER" id="PTHR45528:SF12">
    <property type="entry name" value="SENSOR HISTIDINE KINASE ARSS"/>
    <property type="match status" value="1"/>
</dbReference>
<keyword evidence="5" id="KW-0808">Transferase</keyword>
<gene>
    <name evidence="11" type="primary">racS</name>
    <name evidence="11" type="ORF">CCV52592_1359</name>
</gene>
<keyword evidence="8" id="KW-1133">Transmembrane helix</keyword>
<evidence type="ECO:0000256" key="3">
    <source>
        <dbReference type="ARBA" id="ARBA00012438"/>
    </source>
</evidence>
<dbReference type="InterPro" id="IPR003660">
    <property type="entry name" value="HAMP_dom"/>
</dbReference>
<reference evidence="11" key="1">
    <citation type="submission" date="2016-07" db="EMBL/GenBank/DDBJ databases">
        <title>Comparative genomics of the Campylobacter concisus group.</title>
        <authorList>
            <person name="Miller W.G."/>
            <person name="Yee E."/>
            <person name="Chapman M.H."/>
            <person name="Huynh S."/>
            <person name="Bono J.L."/>
            <person name="On S.L.W."/>
            <person name="StLeger J."/>
            <person name="Foster G."/>
            <person name="Parker C.T."/>
        </authorList>
    </citation>
    <scope>NUCLEOTIDE SEQUENCE</scope>
    <source>
        <strain evidence="11">525.92</strain>
    </source>
</reference>
<organism evidence="11 12">
    <name type="scientific">Campylobacter curvus (strain 525.92)</name>
    <dbReference type="NCBI Taxonomy" id="360105"/>
    <lineage>
        <taxon>Bacteria</taxon>
        <taxon>Pseudomonadati</taxon>
        <taxon>Campylobacterota</taxon>
        <taxon>Epsilonproteobacteria</taxon>
        <taxon>Campylobacterales</taxon>
        <taxon>Campylobacteraceae</taxon>
        <taxon>Campylobacter</taxon>
    </lineage>
</organism>
<name>A7GX57_CAMC5</name>
<feature type="domain" description="Histidine kinase" evidence="9">
    <location>
        <begin position="218"/>
        <end position="415"/>
    </location>
</feature>
<evidence type="ECO:0000256" key="5">
    <source>
        <dbReference type="ARBA" id="ARBA00022679"/>
    </source>
</evidence>
<keyword evidence="6 11" id="KW-0418">Kinase</keyword>